<reference evidence="2 3" key="1">
    <citation type="submission" date="2024-03" db="EMBL/GenBank/DDBJ databases">
        <title>Adaptation during the transition from Ophiocordyceps entomopathogen to insect associate is accompanied by gene loss and intensified selection.</title>
        <authorList>
            <person name="Ward C.M."/>
            <person name="Onetto C.A."/>
            <person name="Borneman A.R."/>
        </authorList>
    </citation>
    <scope>NUCLEOTIDE SEQUENCE [LARGE SCALE GENOMIC DNA]</scope>
    <source>
        <strain evidence="2">AWRI1</strain>
        <tissue evidence="2">Single Adult Female</tissue>
    </source>
</reference>
<accession>A0AAN9TFW5</accession>
<proteinExistence type="predicted"/>
<feature type="compositionally biased region" description="Basic residues" evidence="1">
    <location>
        <begin position="461"/>
        <end position="471"/>
    </location>
</feature>
<keyword evidence="3" id="KW-1185">Reference proteome</keyword>
<protein>
    <submittedName>
        <fullName evidence="2">Uncharacterized protein</fullName>
    </submittedName>
</protein>
<comment type="caution">
    <text evidence="2">The sequence shown here is derived from an EMBL/GenBank/DDBJ whole genome shotgun (WGS) entry which is preliminary data.</text>
</comment>
<evidence type="ECO:0000256" key="1">
    <source>
        <dbReference type="SAM" id="MobiDB-lite"/>
    </source>
</evidence>
<dbReference type="Proteomes" id="UP001367676">
    <property type="component" value="Unassembled WGS sequence"/>
</dbReference>
<name>A0AAN9TFW5_9HEMI</name>
<feature type="region of interest" description="Disordered" evidence="1">
    <location>
        <begin position="188"/>
        <end position="223"/>
    </location>
</feature>
<feature type="region of interest" description="Disordered" evidence="1">
    <location>
        <begin position="450"/>
        <end position="471"/>
    </location>
</feature>
<dbReference type="AlphaFoldDB" id="A0AAN9TFW5"/>
<gene>
    <name evidence="2" type="ORF">V9T40_005193</name>
</gene>
<organism evidence="2 3">
    <name type="scientific">Parthenolecanium corni</name>
    <dbReference type="NCBI Taxonomy" id="536013"/>
    <lineage>
        <taxon>Eukaryota</taxon>
        <taxon>Metazoa</taxon>
        <taxon>Ecdysozoa</taxon>
        <taxon>Arthropoda</taxon>
        <taxon>Hexapoda</taxon>
        <taxon>Insecta</taxon>
        <taxon>Pterygota</taxon>
        <taxon>Neoptera</taxon>
        <taxon>Paraneoptera</taxon>
        <taxon>Hemiptera</taxon>
        <taxon>Sternorrhyncha</taxon>
        <taxon>Coccoidea</taxon>
        <taxon>Coccidae</taxon>
        <taxon>Parthenolecanium</taxon>
    </lineage>
</organism>
<dbReference type="EMBL" id="JBBCAQ010000032">
    <property type="protein sequence ID" value="KAK7584230.1"/>
    <property type="molecule type" value="Genomic_DNA"/>
</dbReference>
<evidence type="ECO:0000313" key="3">
    <source>
        <dbReference type="Proteomes" id="UP001367676"/>
    </source>
</evidence>
<evidence type="ECO:0000313" key="2">
    <source>
        <dbReference type="EMBL" id="KAK7584230.1"/>
    </source>
</evidence>
<sequence>MANLSSLSTIQEVVPVFPAPGCESCANLATIIKRVCATNNNLIAQKDNISRKYVALKADFARCRAGQPLQGHIVSCQARALSGSGARAISASAAHPSAGASKPRTRGIAIAASARHPTAEPTTAATNGGGVPADATTSIRGAAGAGETCHHAALARPAAGQRDQPGARHSVVPGQVAPAAAAVAAAASGATPPGGAEGRSARSDGARMSRGPGTGGPALLPPRSEQLGIFSEPAFIYLREGEVYEGLRDCAGMVAQEDYLQMQVLYGYMMRENEEMSYANLIRFAPVLIQYGLFGHPAAGCFYIDNLRRRVCCLIDTRIGATSMASFDLFRQLPNTQVFTRRKWLHYPYMHQKVELASYDGRTTIQLAHQGKYIPVVMGLTRTWTNTVVIALDILPPFISSLDIVRQQLVLDYDGTPHPHEFFWQTDQLLMSNLPLDQLAAEELERKNTLARDISTAQNHPVRRRGSNAQN</sequence>